<feature type="transmembrane region" description="Helical" evidence="5">
    <location>
        <begin position="151"/>
        <end position="173"/>
    </location>
</feature>
<name>A0A6J6AWK3_9ZZZZ</name>
<dbReference type="GO" id="GO:0030026">
    <property type="term" value="P:intracellular manganese ion homeostasis"/>
    <property type="evidence" value="ECO:0007669"/>
    <property type="project" value="InterPro"/>
</dbReference>
<protein>
    <submittedName>
        <fullName evidence="6">Unannotated protein</fullName>
    </submittedName>
</protein>
<keyword evidence="4 5" id="KW-0472">Membrane</keyword>
<organism evidence="6">
    <name type="scientific">freshwater metagenome</name>
    <dbReference type="NCBI Taxonomy" id="449393"/>
    <lineage>
        <taxon>unclassified sequences</taxon>
        <taxon>metagenomes</taxon>
        <taxon>ecological metagenomes</taxon>
    </lineage>
</organism>
<dbReference type="InterPro" id="IPR008217">
    <property type="entry name" value="Ccc1_fam"/>
</dbReference>
<keyword evidence="2 5" id="KW-0812">Transmembrane</keyword>
<evidence type="ECO:0000256" key="5">
    <source>
        <dbReference type="SAM" id="Phobius"/>
    </source>
</evidence>
<evidence type="ECO:0000256" key="1">
    <source>
        <dbReference type="ARBA" id="ARBA00004127"/>
    </source>
</evidence>
<feature type="transmembrane region" description="Helical" evidence="5">
    <location>
        <begin position="212"/>
        <end position="230"/>
    </location>
</feature>
<evidence type="ECO:0000256" key="3">
    <source>
        <dbReference type="ARBA" id="ARBA00022989"/>
    </source>
</evidence>
<proteinExistence type="predicted"/>
<comment type="subcellular location">
    <subcellularLocation>
        <location evidence="1">Endomembrane system</location>
        <topology evidence="1">Multi-pass membrane protein</topology>
    </subcellularLocation>
</comment>
<accession>A0A6J6AWK3</accession>
<keyword evidence="3 5" id="KW-1133">Transmembrane helix</keyword>
<dbReference type="CDD" id="cd02432">
    <property type="entry name" value="Nodulin-21_like_1"/>
    <property type="match status" value="1"/>
</dbReference>
<sequence length="235" mass="24411">MSSEAYEPHRVSHLARLNWLRAGVLGANDGIVSISALVVGVAAATSNMAAILIAGVAGLAAGAISMGLGEYVSVSSQRDSERALIDKEKRELIEQPEVELAELQTIYEHKGLSPVTAKQVAKELTAHDPIRAHLEAELNILEAHIVNPWHAAFSSTGSFLVGALLPFLTVLFAAEQFRIPATIVASIIALAGTGAAGAYLGGSSMMKSVIRVVIGGSAALAVTFAIGSLFNTSIT</sequence>
<dbReference type="GO" id="GO:0012505">
    <property type="term" value="C:endomembrane system"/>
    <property type="evidence" value="ECO:0007669"/>
    <property type="project" value="UniProtKB-SubCell"/>
</dbReference>
<dbReference type="PANTHER" id="PTHR31851">
    <property type="entry name" value="FE(2+)/MN(2+) TRANSPORTER PCL1"/>
    <property type="match status" value="1"/>
</dbReference>
<gene>
    <name evidence="6" type="ORF">UFOPK1413_00092</name>
</gene>
<feature type="transmembrane region" description="Helical" evidence="5">
    <location>
        <begin position="179"/>
        <end position="200"/>
    </location>
</feature>
<dbReference type="Pfam" id="PF01988">
    <property type="entry name" value="VIT1"/>
    <property type="match status" value="1"/>
</dbReference>
<evidence type="ECO:0000313" key="6">
    <source>
        <dbReference type="EMBL" id="CAB4531071.1"/>
    </source>
</evidence>
<dbReference type="AlphaFoldDB" id="A0A6J6AWK3"/>
<feature type="transmembrane region" description="Helical" evidence="5">
    <location>
        <begin position="49"/>
        <end position="72"/>
    </location>
</feature>
<evidence type="ECO:0000256" key="2">
    <source>
        <dbReference type="ARBA" id="ARBA00022692"/>
    </source>
</evidence>
<feature type="transmembrane region" description="Helical" evidence="5">
    <location>
        <begin position="20"/>
        <end position="43"/>
    </location>
</feature>
<evidence type="ECO:0000256" key="4">
    <source>
        <dbReference type="ARBA" id="ARBA00023136"/>
    </source>
</evidence>
<dbReference type="EMBL" id="CAEZSG010000007">
    <property type="protein sequence ID" value="CAB4531071.1"/>
    <property type="molecule type" value="Genomic_DNA"/>
</dbReference>
<dbReference type="GO" id="GO:0005384">
    <property type="term" value="F:manganese ion transmembrane transporter activity"/>
    <property type="evidence" value="ECO:0007669"/>
    <property type="project" value="InterPro"/>
</dbReference>
<reference evidence="6" key="1">
    <citation type="submission" date="2020-05" db="EMBL/GenBank/DDBJ databases">
        <authorList>
            <person name="Chiriac C."/>
            <person name="Salcher M."/>
            <person name="Ghai R."/>
            <person name="Kavagutti S V."/>
        </authorList>
    </citation>
    <scope>NUCLEOTIDE SEQUENCE</scope>
</reference>